<dbReference type="PANTHER" id="PTHR37984">
    <property type="entry name" value="PROTEIN CBG26694"/>
    <property type="match status" value="1"/>
</dbReference>
<dbReference type="Gene3D" id="1.10.340.70">
    <property type="match status" value="1"/>
</dbReference>
<sequence length="611" mass="68829">MHYSSDLPIVLTCDASSVGVGAVISHLTPEGERPVAYASRSLTAAERAYSQIDREALAIVFGVRKYHQYLYGRKFILRTDHKPLTHIFGKKTGIPVMAASRIQRWAVLLSGYDYNIEYVTSNKNCADGLSRLPISSNNKKTINREITYINFVENFLPVTNEDVTKATSKDIILSRIFAYIKSGWPTVCPGEEVKPYFVRRNELYLDNGSIMWGYRMVIPSYLRPIILKQLHSSHMGIVKTKGLTRSYVWWPNIDADVEALCRSCETCASEADAPPRAPPNPWPYLPPWSRVHIDFLRPYKGKTHLVLIDSSSKWLEIIEVARTNATSIVKVLRSIFARFGLPLELVSDQGPPFTSIEFKSFLKNNGIQQRFSPAYHPASNGAAENAVKLCKREIKKAYRDDVDIDTALQTFLLSYRNSKQSTTGESPAMLLQRRSLRSRLDLLRGGYVVQARVLDAQQRQVEYAGGVPRNFSLGDTVWSRDYGTRDKWVKGTVAQKEGSGRYVLDNGDGRLIKRHIDQIRRRSRLSDVTCPDITNEVDEKDEDEFADASSELQTEVAVSAGKDDVDTEHVADTQCPSETVSGPATPPQPPPPSRPVTRSRRIRKPVIKFQC</sequence>
<feature type="domain" description="Integrase catalytic" evidence="9">
    <location>
        <begin position="282"/>
        <end position="435"/>
    </location>
</feature>
<dbReference type="Pfam" id="PF00665">
    <property type="entry name" value="rve"/>
    <property type="match status" value="1"/>
</dbReference>
<evidence type="ECO:0000259" key="9">
    <source>
        <dbReference type="PROSITE" id="PS50994"/>
    </source>
</evidence>
<keyword evidence="3" id="KW-0548">Nucleotidyltransferase</keyword>
<dbReference type="Proteomes" id="UP001314205">
    <property type="component" value="Unassembled WGS sequence"/>
</dbReference>
<name>A0AAV1KBE3_9NEOP</name>
<dbReference type="FunFam" id="3.10.20.370:FF:000001">
    <property type="entry name" value="Retrovirus-related Pol polyprotein from transposon 17.6-like protein"/>
    <property type="match status" value="1"/>
</dbReference>
<keyword evidence="5" id="KW-0255">Endonuclease</keyword>
<reference evidence="10 11" key="1">
    <citation type="submission" date="2023-11" db="EMBL/GenBank/DDBJ databases">
        <authorList>
            <person name="Hedman E."/>
            <person name="Englund M."/>
            <person name="Stromberg M."/>
            <person name="Nyberg Akerstrom W."/>
            <person name="Nylinder S."/>
            <person name="Jareborg N."/>
            <person name="Kallberg Y."/>
            <person name="Kronander E."/>
        </authorList>
    </citation>
    <scope>NUCLEOTIDE SEQUENCE [LARGE SCALE GENOMIC DNA]</scope>
</reference>
<dbReference type="InterPro" id="IPR041373">
    <property type="entry name" value="RT_RNaseH"/>
</dbReference>
<dbReference type="Gene3D" id="3.10.20.370">
    <property type="match status" value="1"/>
</dbReference>
<dbReference type="FunFam" id="1.10.340.70:FF:000003">
    <property type="entry name" value="Protein CBG25708"/>
    <property type="match status" value="1"/>
</dbReference>
<evidence type="ECO:0000256" key="8">
    <source>
        <dbReference type="SAM" id="MobiDB-lite"/>
    </source>
</evidence>
<evidence type="ECO:0000256" key="5">
    <source>
        <dbReference type="ARBA" id="ARBA00022759"/>
    </source>
</evidence>
<organism evidence="10 11">
    <name type="scientific">Parnassius mnemosyne</name>
    <name type="common">clouded apollo</name>
    <dbReference type="NCBI Taxonomy" id="213953"/>
    <lineage>
        <taxon>Eukaryota</taxon>
        <taxon>Metazoa</taxon>
        <taxon>Ecdysozoa</taxon>
        <taxon>Arthropoda</taxon>
        <taxon>Hexapoda</taxon>
        <taxon>Insecta</taxon>
        <taxon>Pterygota</taxon>
        <taxon>Neoptera</taxon>
        <taxon>Endopterygota</taxon>
        <taxon>Lepidoptera</taxon>
        <taxon>Glossata</taxon>
        <taxon>Ditrysia</taxon>
        <taxon>Papilionoidea</taxon>
        <taxon>Papilionidae</taxon>
        <taxon>Parnassiinae</taxon>
        <taxon>Parnassini</taxon>
        <taxon>Parnassius</taxon>
        <taxon>Driopa</taxon>
    </lineage>
</organism>
<dbReference type="GO" id="GO:0016787">
    <property type="term" value="F:hydrolase activity"/>
    <property type="evidence" value="ECO:0007669"/>
    <property type="project" value="UniProtKB-KW"/>
</dbReference>
<feature type="compositionally biased region" description="Basic and acidic residues" evidence="8">
    <location>
        <begin position="561"/>
        <end position="571"/>
    </location>
</feature>
<comment type="caution">
    <text evidence="10">The sequence shown here is derived from an EMBL/GenBank/DDBJ whole genome shotgun (WGS) entry which is preliminary data.</text>
</comment>
<evidence type="ECO:0000313" key="10">
    <source>
        <dbReference type="EMBL" id="CAK1579679.1"/>
    </source>
</evidence>
<keyword evidence="11" id="KW-1185">Reference proteome</keyword>
<dbReference type="InterPro" id="IPR050951">
    <property type="entry name" value="Retrovirus_Pol_polyprotein"/>
</dbReference>
<evidence type="ECO:0000256" key="7">
    <source>
        <dbReference type="ARBA" id="ARBA00022918"/>
    </source>
</evidence>
<keyword evidence="6" id="KW-0378">Hydrolase</keyword>
<feature type="compositionally biased region" description="Pro residues" evidence="8">
    <location>
        <begin position="584"/>
        <end position="594"/>
    </location>
</feature>
<evidence type="ECO:0000256" key="3">
    <source>
        <dbReference type="ARBA" id="ARBA00022695"/>
    </source>
</evidence>
<dbReference type="GO" id="GO:0042575">
    <property type="term" value="C:DNA polymerase complex"/>
    <property type="evidence" value="ECO:0007669"/>
    <property type="project" value="UniProtKB-ARBA"/>
</dbReference>
<evidence type="ECO:0000256" key="4">
    <source>
        <dbReference type="ARBA" id="ARBA00022722"/>
    </source>
</evidence>
<evidence type="ECO:0000313" key="11">
    <source>
        <dbReference type="Proteomes" id="UP001314205"/>
    </source>
</evidence>
<dbReference type="InterPro" id="IPR012337">
    <property type="entry name" value="RNaseH-like_sf"/>
</dbReference>
<dbReference type="SUPFAM" id="SSF56672">
    <property type="entry name" value="DNA/RNA polymerases"/>
    <property type="match status" value="1"/>
</dbReference>
<protein>
    <recommendedName>
        <fullName evidence="1">RNA-directed DNA polymerase</fullName>
        <ecNumber evidence="1">2.7.7.49</ecNumber>
    </recommendedName>
</protein>
<dbReference type="GO" id="GO:0003676">
    <property type="term" value="F:nucleic acid binding"/>
    <property type="evidence" value="ECO:0007669"/>
    <property type="project" value="InterPro"/>
</dbReference>
<dbReference type="PANTHER" id="PTHR37984:SF5">
    <property type="entry name" value="PROTEIN NYNRIN-LIKE"/>
    <property type="match status" value="1"/>
</dbReference>
<dbReference type="EMBL" id="CAVLGL010000002">
    <property type="protein sequence ID" value="CAK1579679.1"/>
    <property type="molecule type" value="Genomic_DNA"/>
</dbReference>
<dbReference type="GO" id="GO:0003964">
    <property type="term" value="F:RNA-directed DNA polymerase activity"/>
    <property type="evidence" value="ECO:0007669"/>
    <property type="project" value="UniProtKB-KW"/>
</dbReference>
<dbReference type="Pfam" id="PF17921">
    <property type="entry name" value="Integrase_H2C2"/>
    <property type="match status" value="1"/>
</dbReference>
<dbReference type="PROSITE" id="PS50994">
    <property type="entry name" value="INTEGRASE"/>
    <property type="match status" value="1"/>
</dbReference>
<dbReference type="GO" id="GO:0004519">
    <property type="term" value="F:endonuclease activity"/>
    <property type="evidence" value="ECO:0007669"/>
    <property type="project" value="UniProtKB-KW"/>
</dbReference>
<dbReference type="SUPFAM" id="SSF53098">
    <property type="entry name" value="Ribonuclease H-like"/>
    <property type="match status" value="1"/>
</dbReference>
<keyword evidence="4" id="KW-0540">Nuclease</keyword>
<evidence type="ECO:0000256" key="1">
    <source>
        <dbReference type="ARBA" id="ARBA00012493"/>
    </source>
</evidence>
<dbReference type="FunFam" id="3.30.420.10:FF:000063">
    <property type="entry name" value="Retrovirus-related Pol polyprotein from transposon 297-like Protein"/>
    <property type="match status" value="1"/>
</dbReference>
<keyword evidence="2" id="KW-0808">Transferase</keyword>
<dbReference type="EC" id="2.7.7.49" evidence="1"/>
<dbReference type="GO" id="GO:0015074">
    <property type="term" value="P:DNA integration"/>
    <property type="evidence" value="ECO:0007669"/>
    <property type="project" value="InterPro"/>
</dbReference>
<dbReference type="InterPro" id="IPR036397">
    <property type="entry name" value="RNaseH_sf"/>
</dbReference>
<dbReference type="AlphaFoldDB" id="A0AAV1KBE3"/>
<keyword evidence="7" id="KW-0695">RNA-directed DNA polymerase</keyword>
<dbReference type="InterPro" id="IPR041588">
    <property type="entry name" value="Integrase_H2C2"/>
</dbReference>
<dbReference type="Pfam" id="PF17917">
    <property type="entry name" value="RT_RNaseH"/>
    <property type="match status" value="1"/>
</dbReference>
<evidence type="ECO:0000256" key="2">
    <source>
        <dbReference type="ARBA" id="ARBA00022679"/>
    </source>
</evidence>
<accession>A0AAV1KBE3</accession>
<feature type="region of interest" description="Disordered" evidence="8">
    <location>
        <begin position="551"/>
        <end position="611"/>
    </location>
</feature>
<dbReference type="InterPro" id="IPR043502">
    <property type="entry name" value="DNA/RNA_pol_sf"/>
</dbReference>
<evidence type="ECO:0000256" key="6">
    <source>
        <dbReference type="ARBA" id="ARBA00022801"/>
    </source>
</evidence>
<dbReference type="InterPro" id="IPR001584">
    <property type="entry name" value="Integrase_cat-core"/>
</dbReference>
<dbReference type="Gene3D" id="3.30.420.10">
    <property type="entry name" value="Ribonuclease H-like superfamily/Ribonuclease H"/>
    <property type="match status" value="1"/>
</dbReference>
<proteinExistence type="predicted"/>
<feature type="compositionally biased region" description="Basic residues" evidence="8">
    <location>
        <begin position="597"/>
        <end position="611"/>
    </location>
</feature>
<dbReference type="CDD" id="cd09274">
    <property type="entry name" value="RNase_HI_RT_Ty3"/>
    <property type="match status" value="1"/>
</dbReference>
<gene>
    <name evidence="10" type="ORF">PARMNEM_LOCUS1587</name>
</gene>